<dbReference type="PANTHER" id="PTHR43792">
    <property type="entry name" value="GNAT FAMILY, PUTATIVE (AFU_ORTHOLOGUE AFUA_3G00765)-RELATED-RELATED"/>
    <property type="match status" value="1"/>
</dbReference>
<protein>
    <submittedName>
        <fullName evidence="5">Ribosomal-protein-alanine N-acetyltransferase</fullName>
    </submittedName>
</protein>
<dbReference type="AlphaFoldDB" id="A0A2T5RGL7"/>
<proteinExistence type="inferred from homology"/>
<dbReference type="InterPro" id="IPR000182">
    <property type="entry name" value="GNAT_dom"/>
</dbReference>
<comment type="similarity">
    <text evidence="3">Belongs to the acetyltransferase family. RimJ subfamily.</text>
</comment>
<keyword evidence="1 5" id="KW-0808">Transferase</keyword>
<evidence type="ECO:0000313" key="5">
    <source>
        <dbReference type="EMBL" id="PTV93926.1"/>
    </source>
</evidence>
<sequence length="168" mass="19396">MKNKIILTSKRLNLRLFKKSDLEKIYQMSQEKGIRKWLPDQYYQNKEEAAEVIDFLINSYQDLSPQERPFVLGIELKENKELIGHIGLSPVDELVEVGYAVEDKYQGAGYATEAVKEFSSWAQKELNLKAIWGIVEKENIASAKVLKKAGYLLAKPKGKMDKDYYKFV</sequence>
<organism evidence="5 6">
    <name type="scientific">Halanaerobium saccharolyticum</name>
    <dbReference type="NCBI Taxonomy" id="43595"/>
    <lineage>
        <taxon>Bacteria</taxon>
        <taxon>Bacillati</taxon>
        <taxon>Bacillota</taxon>
        <taxon>Clostridia</taxon>
        <taxon>Halanaerobiales</taxon>
        <taxon>Halanaerobiaceae</taxon>
        <taxon>Halanaerobium</taxon>
    </lineage>
</organism>
<accession>A0A2T5RGL7</accession>
<dbReference type="Proteomes" id="UP000244089">
    <property type="component" value="Unassembled WGS sequence"/>
</dbReference>
<reference evidence="5 6" key="1">
    <citation type="submission" date="2018-04" db="EMBL/GenBank/DDBJ databases">
        <title>Subsurface microbial communities from deep shales in Ohio and West Virginia, USA.</title>
        <authorList>
            <person name="Wrighton K."/>
        </authorList>
    </citation>
    <scope>NUCLEOTIDE SEQUENCE [LARGE SCALE GENOMIC DNA]</scope>
    <source>
        <strain evidence="5 6">WC1</strain>
    </source>
</reference>
<evidence type="ECO:0000256" key="2">
    <source>
        <dbReference type="ARBA" id="ARBA00023315"/>
    </source>
</evidence>
<dbReference type="SUPFAM" id="SSF55729">
    <property type="entry name" value="Acyl-CoA N-acyltransferases (Nat)"/>
    <property type="match status" value="1"/>
</dbReference>
<feature type="domain" description="N-acetyltransferase" evidence="4">
    <location>
        <begin position="12"/>
        <end position="168"/>
    </location>
</feature>
<dbReference type="PROSITE" id="PS51186">
    <property type="entry name" value="GNAT"/>
    <property type="match status" value="1"/>
</dbReference>
<dbReference type="CDD" id="cd04301">
    <property type="entry name" value="NAT_SF"/>
    <property type="match status" value="1"/>
</dbReference>
<dbReference type="GO" id="GO:0016747">
    <property type="term" value="F:acyltransferase activity, transferring groups other than amino-acyl groups"/>
    <property type="evidence" value="ECO:0007669"/>
    <property type="project" value="InterPro"/>
</dbReference>
<dbReference type="Pfam" id="PF13302">
    <property type="entry name" value="Acetyltransf_3"/>
    <property type="match status" value="1"/>
</dbReference>
<evidence type="ECO:0000256" key="3">
    <source>
        <dbReference type="ARBA" id="ARBA00038502"/>
    </source>
</evidence>
<dbReference type="EMBL" id="QAXS01000035">
    <property type="protein sequence ID" value="PTV93926.1"/>
    <property type="molecule type" value="Genomic_DNA"/>
</dbReference>
<dbReference type="PANTHER" id="PTHR43792:SF8">
    <property type="entry name" value="[RIBOSOMAL PROTEIN US5]-ALANINE N-ACETYLTRANSFERASE"/>
    <property type="match status" value="1"/>
</dbReference>
<dbReference type="OrthoDB" id="9785602at2"/>
<name>A0A2T5RGL7_9FIRM</name>
<dbReference type="Gene3D" id="3.40.630.30">
    <property type="match status" value="1"/>
</dbReference>
<dbReference type="InterPro" id="IPR051531">
    <property type="entry name" value="N-acetyltransferase"/>
</dbReference>
<evidence type="ECO:0000313" key="6">
    <source>
        <dbReference type="Proteomes" id="UP000244089"/>
    </source>
</evidence>
<gene>
    <name evidence="5" type="ORF">C8C76_13516</name>
</gene>
<comment type="caution">
    <text evidence="5">The sequence shown here is derived from an EMBL/GenBank/DDBJ whole genome shotgun (WGS) entry which is preliminary data.</text>
</comment>
<dbReference type="InterPro" id="IPR016181">
    <property type="entry name" value="Acyl_CoA_acyltransferase"/>
</dbReference>
<keyword evidence="2" id="KW-0012">Acyltransferase</keyword>
<evidence type="ECO:0000259" key="4">
    <source>
        <dbReference type="PROSITE" id="PS51186"/>
    </source>
</evidence>
<dbReference type="RefSeq" id="WP_108141962.1">
    <property type="nucleotide sequence ID" value="NZ_QAXS01000035.1"/>
</dbReference>
<evidence type="ECO:0000256" key="1">
    <source>
        <dbReference type="ARBA" id="ARBA00022679"/>
    </source>
</evidence>